<name>A0A5A7S510_9NOCA</name>
<dbReference type="Proteomes" id="UP000322244">
    <property type="component" value="Unassembled WGS sequence"/>
</dbReference>
<evidence type="ECO:0000313" key="2">
    <source>
        <dbReference type="Proteomes" id="UP000322244"/>
    </source>
</evidence>
<comment type="caution">
    <text evidence="1">The sequence shown here is derived from an EMBL/GenBank/DDBJ whole genome shotgun (WGS) entry which is preliminary data.</text>
</comment>
<evidence type="ECO:0000313" key="1">
    <source>
        <dbReference type="EMBL" id="KAA0018537.1"/>
    </source>
</evidence>
<proteinExistence type="predicted"/>
<dbReference type="AlphaFoldDB" id="A0A5A7S510"/>
<keyword evidence="2" id="KW-1185">Reference proteome</keyword>
<protein>
    <submittedName>
        <fullName evidence="1">Uncharacterized protein</fullName>
    </submittedName>
</protein>
<dbReference type="RefSeq" id="WP_149432798.1">
    <property type="nucleotide sequence ID" value="NZ_VLNY01000017.1"/>
</dbReference>
<accession>A0A5A7S510</accession>
<sequence>MRSNGSKAVLGCGAVVGAVVGVAGVGVADAAPATQLCTINYPIPNAFSVQASSVASASSANGFVDLTLHTNAKSYLGYEQTFRVSWANIDTGFSGYENVVARVSGPDTVLSIPHIETKSGHVYFVLGVTNHGIAQTYTNGDCTVDYTAN</sequence>
<dbReference type="OrthoDB" id="4570742at2"/>
<reference evidence="1 2" key="1">
    <citation type="submission" date="2019-07" db="EMBL/GenBank/DDBJ databases">
        <title>Rhodococcus cavernicolus sp. nov., isolated from a cave.</title>
        <authorList>
            <person name="Lee S.D."/>
        </authorList>
    </citation>
    <scope>NUCLEOTIDE SEQUENCE [LARGE SCALE GENOMIC DNA]</scope>
    <source>
        <strain evidence="1 2">C1-24</strain>
    </source>
</reference>
<dbReference type="EMBL" id="VLNY01000017">
    <property type="protein sequence ID" value="KAA0018537.1"/>
    <property type="molecule type" value="Genomic_DNA"/>
</dbReference>
<organism evidence="1 2">
    <name type="scientific">Antrihabitans cavernicola</name>
    <dbReference type="NCBI Taxonomy" id="2495913"/>
    <lineage>
        <taxon>Bacteria</taxon>
        <taxon>Bacillati</taxon>
        <taxon>Actinomycetota</taxon>
        <taxon>Actinomycetes</taxon>
        <taxon>Mycobacteriales</taxon>
        <taxon>Nocardiaceae</taxon>
        <taxon>Antrihabitans</taxon>
    </lineage>
</organism>
<gene>
    <name evidence="1" type="ORF">FOY51_23970</name>
</gene>